<evidence type="ECO:0000313" key="2">
    <source>
        <dbReference type="EMBL" id="CAB5062690.1"/>
    </source>
</evidence>
<gene>
    <name evidence="1" type="ORF">UFOPK2806_01664</name>
    <name evidence="2" type="ORF">UFOPK4306_01179</name>
</gene>
<dbReference type="InterPro" id="IPR021889">
    <property type="entry name" value="DUF3500"/>
</dbReference>
<proteinExistence type="predicted"/>
<dbReference type="PANTHER" id="PTHR37489:SF1">
    <property type="entry name" value="DUF3500 DOMAIN-CONTAINING PROTEIN"/>
    <property type="match status" value="1"/>
</dbReference>
<evidence type="ECO:0000313" key="1">
    <source>
        <dbReference type="EMBL" id="CAB4761116.1"/>
    </source>
</evidence>
<organism evidence="2">
    <name type="scientific">freshwater metagenome</name>
    <dbReference type="NCBI Taxonomy" id="449393"/>
    <lineage>
        <taxon>unclassified sequences</taxon>
        <taxon>metagenomes</taxon>
        <taxon>ecological metagenomes</taxon>
    </lineage>
</organism>
<dbReference type="Pfam" id="PF12006">
    <property type="entry name" value="DUF3500"/>
    <property type="match status" value="1"/>
</dbReference>
<accession>A0A6J7UB13</accession>
<dbReference type="PANTHER" id="PTHR37489">
    <property type="entry name" value="DUF3500 DOMAIN-CONTAINING PROTEIN"/>
    <property type="match status" value="1"/>
</dbReference>
<name>A0A6J7UB13_9ZZZZ</name>
<dbReference type="AlphaFoldDB" id="A0A6J7UB13"/>
<reference evidence="2" key="1">
    <citation type="submission" date="2020-05" db="EMBL/GenBank/DDBJ databases">
        <authorList>
            <person name="Chiriac C."/>
            <person name="Salcher M."/>
            <person name="Ghai R."/>
            <person name="Kavagutti S V."/>
        </authorList>
    </citation>
    <scope>NUCLEOTIDE SEQUENCE</scope>
</reference>
<dbReference type="EMBL" id="CAFBQP010000040">
    <property type="protein sequence ID" value="CAB5062690.1"/>
    <property type="molecule type" value="Genomic_DNA"/>
</dbReference>
<protein>
    <submittedName>
        <fullName evidence="2">Unannotated protein</fullName>
    </submittedName>
</protein>
<sequence length="387" mass="42017">MGTGAVSAPGAHHAAAGRMTEAATAWLDSLDADQRRLAHWAAAPGSPAGDDERRRWFYTPTDHGGLTLRTMTGAQQRLALRLLSTGLSQAGYVTVATIMGLENVLDLNEGFRLQVAGRDRARDPDVYFVRVFGIPAAGATWAWRFGGHHVSVNHLVVDGVLAATTPCFLGADPAESALLGPHFLRPLGAVEDLGRELVRSLDMEQLGRALISPRAPLDLVSGNRPETRLGDTPMHLAEIWRDAFPAEVHDVIMARTRAEELRIGFGAEHVDLVRMPASPNGVRADLLSPAQQELLRSLLDTYLGRMPDDVAGVEAAKYAGDGLHGLHFAWAGGLEKGEPHYYRIGGPRLMVEYDNAQNGVNHVHSVWRDPMGDFGHDVLGEHLRSHH</sequence>
<dbReference type="EMBL" id="CAEZYY010000024">
    <property type="protein sequence ID" value="CAB4761116.1"/>
    <property type="molecule type" value="Genomic_DNA"/>
</dbReference>